<proteinExistence type="predicted"/>
<reference evidence="2" key="1">
    <citation type="submission" date="2021-02" db="EMBL/GenBank/DDBJ databases">
        <authorList>
            <person name="Dougan E. K."/>
            <person name="Rhodes N."/>
            <person name="Thang M."/>
            <person name="Chan C."/>
        </authorList>
    </citation>
    <scope>NUCLEOTIDE SEQUENCE</scope>
</reference>
<feature type="domain" description="Rhodanese" evidence="1">
    <location>
        <begin position="16"/>
        <end position="116"/>
    </location>
</feature>
<comment type="caution">
    <text evidence="2">The sequence shown here is derived from an EMBL/GenBank/DDBJ whole genome shotgun (WGS) entry which is preliminary data.</text>
</comment>
<sequence length="122" mass="12404">MEVVSLPVSEPSVIKGLREPLVIDARDPNEVEGCKGGAALLSSINVPFNVDGQSQSERPTLAADFQAKLEAAGILPEDKSAAIVTHCGSGGRGGKAAQVLRGLGYANAHNGGSADKIRAAQG</sequence>
<name>A0A813INU8_POLGL</name>
<evidence type="ECO:0000313" key="2">
    <source>
        <dbReference type="EMBL" id="CAE8653257.1"/>
    </source>
</evidence>
<dbReference type="Pfam" id="PF00581">
    <property type="entry name" value="Rhodanese"/>
    <property type="match status" value="1"/>
</dbReference>
<dbReference type="PROSITE" id="PS50206">
    <property type="entry name" value="RHODANESE_3"/>
    <property type="match status" value="1"/>
</dbReference>
<dbReference type="CDD" id="cd00158">
    <property type="entry name" value="RHOD"/>
    <property type="match status" value="1"/>
</dbReference>
<accession>A0A813INU8</accession>
<dbReference type="Proteomes" id="UP000626109">
    <property type="component" value="Unassembled WGS sequence"/>
</dbReference>
<dbReference type="InterPro" id="IPR001763">
    <property type="entry name" value="Rhodanese-like_dom"/>
</dbReference>
<dbReference type="AlphaFoldDB" id="A0A813INU8"/>
<organism evidence="2 3">
    <name type="scientific">Polarella glacialis</name>
    <name type="common">Dinoflagellate</name>
    <dbReference type="NCBI Taxonomy" id="89957"/>
    <lineage>
        <taxon>Eukaryota</taxon>
        <taxon>Sar</taxon>
        <taxon>Alveolata</taxon>
        <taxon>Dinophyceae</taxon>
        <taxon>Suessiales</taxon>
        <taxon>Suessiaceae</taxon>
        <taxon>Polarella</taxon>
    </lineage>
</organism>
<dbReference type="EMBL" id="CAJNNW010011511">
    <property type="protein sequence ID" value="CAE8653257.1"/>
    <property type="molecule type" value="Genomic_DNA"/>
</dbReference>
<evidence type="ECO:0000313" key="3">
    <source>
        <dbReference type="Proteomes" id="UP000626109"/>
    </source>
</evidence>
<protein>
    <recommendedName>
        <fullName evidence="1">Rhodanese domain-containing protein</fullName>
    </recommendedName>
</protein>
<dbReference type="SUPFAM" id="SSF52821">
    <property type="entry name" value="Rhodanese/Cell cycle control phosphatase"/>
    <property type="match status" value="1"/>
</dbReference>
<dbReference type="Gene3D" id="3.40.250.10">
    <property type="entry name" value="Rhodanese-like domain"/>
    <property type="match status" value="1"/>
</dbReference>
<gene>
    <name evidence="2" type="ORF">PGLA2088_LOCUS10272</name>
</gene>
<dbReference type="SMART" id="SM00450">
    <property type="entry name" value="RHOD"/>
    <property type="match status" value="1"/>
</dbReference>
<dbReference type="InterPro" id="IPR036873">
    <property type="entry name" value="Rhodanese-like_dom_sf"/>
</dbReference>
<evidence type="ECO:0000259" key="1">
    <source>
        <dbReference type="PROSITE" id="PS50206"/>
    </source>
</evidence>